<keyword evidence="3" id="KW-1185">Reference proteome</keyword>
<proteinExistence type="predicted"/>
<evidence type="ECO:0000313" key="3">
    <source>
        <dbReference type="Proteomes" id="UP000076842"/>
    </source>
</evidence>
<feature type="region of interest" description="Disordered" evidence="1">
    <location>
        <begin position="297"/>
        <end position="324"/>
    </location>
</feature>
<dbReference type="InParanoid" id="A0A165K1I5"/>
<name>A0A165K1I5_9BASI</name>
<dbReference type="AlphaFoldDB" id="A0A165K1I5"/>
<reference evidence="2 3" key="1">
    <citation type="journal article" date="2016" name="Mol. Biol. Evol.">
        <title>Comparative Genomics of Early-Diverging Mushroom-Forming Fungi Provides Insights into the Origins of Lignocellulose Decay Capabilities.</title>
        <authorList>
            <person name="Nagy L.G."/>
            <person name="Riley R."/>
            <person name="Tritt A."/>
            <person name="Adam C."/>
            <person name="Daum C."/>
            <person name="Floudas D."/>
            <person name="Sun H."/>
            <person name="Yadav J.S."/>
            <person name="Pangilinan J."/>
            <person name="Larsson K.H."/>
            <person name="Matsuura K."/>
            <person name="Barry K."/>
            <person name="Labutti K."/>
            <person name="Kuo R."/>
            <person name="Ohm R.A."/>
            <person name="Bhattacharya S.S."/>
            <person name="Shirouzu T."/>
            <person name="Yoshinaga Y."/>
            <person name="Martin F.M."/>
            <person name="Grigoriev I.V."/>
            <person name="Hibbett D.S."/>
        </authorList>
    </citation>
    <scope>NUCLEOTIDE SEQUENCE [LARGE SCALE GENOMIC DNA]</scope>
    <source>
        <strain evidence="2 3">HHB12733</strain>
    </source>
</reference>
<gene>
    <name evidence="2" type="ORF">CALCODRAFT_479131</name>
</gene>
<dbReference type="EMBL" id="KV423916">
    <property type="protein sequence ID" value="KZT62545.1"/>
    <property type="molecule type" value="Genomic_DNA"/>
</dbReference>
<evidence type="ECO:0000313" key="2">
    <source>
        <dbReference type="EMBL" id="KZT62545.1"/>
    </source>
</evidence>
<organism evidence="2 3">
    <name type="scientific">Calocera cornea HHB12733</name>
    <dbReference type="NCBI Taxonomy" id="1353952"/>
    <lineage>
        <taxon>Eukaryota</taxon>
        <taxon>Fungi</taxon>
        <taxon>Dikarya</taxon>
        <taxon>Basidiomycota</taxon>
        <taxon>Agaricomycotina</taxon>
        <taxon>Dacrymycetes</taxon>
        <taxon>Dacrymycetales</taxon>
        <taxon>Dacrymycetaceae</taxon>
        <taxon>Calocera</taxon>
    </lineage>
</organism>
<sequence length="324" mass="36376">MDVHRSGDAPVFEFAHSPVFTSADVQRRGALYLPSARYVPLGTAVERWLKLLILTSWAITDDLTGEVIDWSHERIEGLPCFYGGTGRGPARRDEHRPEVFSKPGTSIQVEGRRGLSISGQAYALPDMGPLGKWNNEFYLLTAVRRSEMLTSGNLLGPIPRRFTEFGLAARDVEHAGRYFGHEWRTALSQVFVYYPDEGVVLLLHDPHPVARPSFEAWIQEQSIQLQTVCPDIFPVPYTFDHEVMVPPDDFRPPLVRAWESLGAMAGFEPREWKEHDFPGWLFAQIVSFRGGGVDWDLTDGVEGHDSDDDWPSESSSGEEGGHVV</sequence>
<protein>
    <submittedName>
        <fullName evidence="2">Uncharacterized protein</fullName>
    </submittedName>
</protein>
<accession>A0A165K1I5</accession>
<dbReference type="Proteomes" id="UP000076842">
    <property type="component" value="Unassembled WGS sequence"/>
</dbReference>
<evidence type="ECO:0000256" key="1">
    <source>
        <dbReference type="SAM" id="MobiDB-lite"/>
    </source>
</evidence>